<protein>
    <submittedName>
        <fullName evidence="1">Uncharacterized conserved protein</fullName>
    </submittedName>
</protein>
<dbReference type="eggNOG" id="COG4643">
    <property type="taxonomic scope" value="Bacteria"/>
</dbReference>
<gene>
    <name evidence="1" type="ordered locus">IL0684</name>
</gene>
<name>Q5R0D8_IDILO</name>
<dbReference type="OrthoDB" id="784829at2"/>
<dbReference type="Pfam" id="PF13148">
    <property type="entry name" value="DUF3987"/>
    <property type="match status" value="1"/>
</dbReference>
<dbReference type="HOGENOM" id="CLU_022235_1_0_6"/>
<proteinExistence type="predicted"/>
<accession>Q5R0D8</accession>
<keyword evidence="2" id="KW-1185">Reference proteome</keyword>
<dbReference type="GeneID" id="41335839"/>
<organism evidence="1 2">
    <name type="scientific">Idiomarina loihiensis (strain ATCC BAA-735 / DSM 15497 / L2-TR)</name>
    <dbReference type="NCBI Taxonomy" id="283942"/>
    <lineage>
        <taxon>Bacteria</taxon>
        <taxon>Pseudomonadati</taxon>
        <taxon>Pseudomonadota</taxon>
        <taxon>Gammaproteobacteria</taxon>
        <taxon>Alteromonadales</taxon>
        <taxon>Idiomarinaceae</taxon>
        <taxon>Idiomarina</taxon>
    </lineage>
</organism>
<dbReference type="RefSeq" id="WP_011233936.1">
    <property type="nucleotide sequence ID" value="NC_006512.1"/>
</dbReference>
<dbReference type="KEGG" id="ilo:IL0684"/>
<dbReference type="AlphaFoldDB" id="Q5R0D8"/>
<sequence length="547" mass="61750">MKGIKTLALRVKRIFIESNEEAKLGERVRLGNHEVGESDLSTLDEKALIPVSNSKWDVPRPLEPELEPVIALSPDMLPEAIYGHVCHEAKRINNAPPEYVAVSVITAAASVIGASASIKPKRFDEWEVRQAIWGLFVGAPSSYKTPCMSVGTSLISKIHDRIITPANELRKRNGAAKKKLLTKQIKILEDSADQAFKNNDLKLAESLLQQIEELKVSTPKMRNIVINDATPEALLKRVEENPNGILMVRDELFGLLNRLERIENSQERSIYLEAFNNTSSYSQDRLSRDDVFIERLGINILGGIQPGRLLPLMKRRHSGESDDGFFERLQLAVYPDVKTELTDIAKHHDYEERAIKAFACFAMMVENDIKVVARFSDTAQILFENWCCRNHENSLKSSSAHASVIGKYPSLLARLAHLFHLFDEADSTEHHEAFVSSNCVGEDSLNKAINFMTLLESHSRRIQSYWQSSSQVVLAQLLLPQLKELDTPFDLRTLQRKGWKGLTSNEDCRAAVDSLVENGYLRKTWTMGKSKKTCLRYEIHPDYKGNG</sequence>
<reference evidence="1 2" key="1">
    <citation type="journal article" date="2004" name="Proc. Natl. Acad. Sci. U.S.A.">
        <title>Genome sequence of the deep-sea gamma-proteobacterium Idiomarina loihiensis reveals amino acid fermentation as a source of carbon and energy.</title>
        <authorList>
            <person name="Hou S."/>
            <person name="Saw J.H."/>
            <person name="Lee K.S."/>
            <person name="Freitas T.A."/>
            <person name="Belisle C."/>
            <person name="Kawarabayasi Y."/>
            <person name="Donachie S.P."/>
            <person name="Pikina A."/>
            <person name="Galperin M.Y."/>
            <person name="Koonin E.V."/>
            <person name="Makarova K.S."/>
            <person name="Omelchenko M.V."/>
            <person name="Sorokin A."/>
            <person name="Wolf Y.I."/>
            <person name="Li Q.X."/>
            <person name="Keum Y.S."/>
            <person name="Campbell S."/>
            <person name="Denery J."/>
            <person name="Aizawa S."/>
            <person name="Shibata S."/>
            <person name="Malahoff A."/>
            <person name="Alam M."/>
        </authorList>
    </citation>
    <scope>NUCLEOTIDE SEQUENCE [LARGE SCALE GENOMIC DNA]</scope>
    <source>
        <strain evidence="2">ATCC BAA-735 / DSM 15497 / L2-TR</strain>
    </source>
</reference>
<dbReference type="Proteomes" id="UP000001171">
    <property type="component" value="Chromosome"/>
</dbReference>
<evidence type="ECO:0000313" key="2">
    <source>
        <dbReference type="Proteomes" id="UP000001171"/>
    </source>
</evidence>
<dbReference type="InterPro" id="IPR025048">
    <property type="entry name" value="DUF3987"/>
</dbReference>
<dbReference type="EMBL" id="AE017340">
    <property type="protein sequence ID" value="AAV81525.1"/>
    <property type="molecule type" value="Genomic_DNA"/>
</dbReference>
<evidence type="ECO:0000313" key="1">
    <source>
        <dbReference type="EMBL" id="AAV81525.1"/>
    </source>
</evidence>